<name>A0AC60PC47_IXOPE</name>
<gene>
    <name evidence="1" type="ORF">HPB47_005732</name>
</gene>
<comment type="caution">
    <text evidence="1">The sequence shown here is derived from an EMBL/GenBank/DDBJ whole genome shotgun (WGS) entry which is preliminary data.</text>
</comment>
<proteinExistence type="predicted"/>
<evidence type="ECO:0000313" key="2">
    <source>
        <dbReference type="Proteomes" id="UP000805193"/>
    </source>
</evidence>
<organism evidence="1 2">
    <name type="scientific">Ixodes persulcatus</name>
    <name type="common">Taiga tick</name>
    <dbReference type="NCBI Taxonomy" id="34615"/>
    <lineage>
        <taxon>Eukaryota</taxon>
        <taxon>Metazoa</taxon>
        <taxon>Ecdysozoa</taxon>
        <taxon>Arthropoda</taxon>
        <taxon>Chelicerata</taxon>
        <taxon>Arachnida</taxon>
        <taxon>Acari</taxon>
        <taxon>Parasitiformes</taxon>
        <taxon>Ixodida</taxon>
        <taxon>Ixodoidea</taxon>
        <taxon>Ixodidae</taxon>
        <taxon>Ixodinae</taxon>
        <taxon>Ixodes</taxon>
    </lineage>
</organism>
<sequence length="150" mass="16949">MAPGCWRGDLNEVELQMLEYGESLGLVPYAETPSKGPSEEDAQAVLDESPSPTPDSDSCRLTTTAWRQVVSRRRENRKVGWTKRDPAVTTERKSTPVATNRHSSGTEQHLDMDEEGRRRSERNRTRQTGGGPSPTSSNRCDWNKEHEPRR</sequence>
<dbReference type="Proteomes" id="UP000805193">
    <property type="component" value="Unassembled WGS sequence"/>
</dbReference>
<reference evidence="1 2" key="1">
    <citation type="journal article" date="2020" name="Cell">
        <title>Large-Scale Comparative Analyses of Tick Genomes Elucidate Their Genetic Diversity and Vector Capacities.</title>
        <authorList>
            <consortium name="Tick Genome and Microbiome Consortium (TIGMIC)"/>
            <person name="Jia N."/>
            <person name="Wang J."/>
            <person name="Shi W."/>
            <person name="Du L."/>
            <person name="Sun Y."/>
            <person name="Zhan W."/>
            <person name="Jiang J.F."/>
            <person name="Wang Q."/>
            <person name="Zhang B."/>
            <person name="Ji P."/>
            <person name="Bell-Sakyi L."/>
            <person name="Cui X.M."/>
            <person name="Yuan T.T."/>
            <person name="Jiang B.G."/>
            <person name="Yang W.F."/>
            <person name="Lam T.T."/>
            <person name="Chang Q.C."/>
            <person name="Ding S.J."/>
            <person name="Wang X.J."/>
            <person name="Zhu J.G."/>
            <person name="Ruan X.D."/>
            <person name="Zhao L."/>
            <person name="Wei J.T."/>
            <person name="Ye R.Z."/>
            <person name="Que T.C."/>
            <person name="Du C.H."/>
            <person name="Zhou Y.H."/>
            <person name="Cheng J.X."/>
            <person name="Dai P.F."/>
            <person name="Guo W.B."/>
            <person name="Han X.H."/>
            <person name="Huang E.J."/>
            <person name="Li L.F."/>
            <person name="Wei W."/>
            <person name="Gao Y.C."/>
            <person name="Liu J.Z."/>
            <person name="Shao H.Z."/>
            <person name="Wang X."/>
            <person name="Wang C.C."/>
            <person name="Yang T.C."/>
            <person name="Huo Q.B."/>
            <person name="Li W."/>
            <person name="Chen H.Y."/>
            <person name="Chen S.E."/>
            <person name="Zhou L.G."/>
            <person name="Ni X.B."/>
            <person name="Tian J.H."/>
            <person name="Sheng Y."/>
            <person name="Liu T."/>
            <person name="Pan Y.S."/>
            <person name="Xia L.Y."/>
            <person name="Li J."/>
            <person name="Zhao F."/>
            <person name="Cao W.C."/>
        </authorList>
    </citation>
    <scope>NUCLEOTIDE SEQUENCE [LARGE SCALE GENOMIC DNA]</scope>
    <source>
        <strain evidence="1">Iper-2018</strain>
    </source>
</reference>
<accession>A0AC60PC47</accession>
<dbReference type="EMBL" id="JABSTQ010010862">
    <property type="protein sequence ID" value="KAG0417287.1"/>
    <property type="molecule type" value="Genomic_DNA"/>
</dbReference>
<protein>
    <submittedName>
        <fullName evidence="1">Uncharacterized protein</fullName>
    </submittedName>
</protein>
<evidence type="ECO:0000313" key="1">
    <source>
        <dbReference type="EMBL" id="KAG0417287.1"/>
    </source>
</evidence>
<keyword evidence="2" id="KW-1185">Reference proteome</keyword>